<keyword evidence="4" id="KW-0378">Hydrolase</keyword>
<evidence type="ECO:0000256" key="4">
    <source>
        <dbReference type="ARBA" id="ARBA00022801"/>
    </source>
</evidence>
<dbReference type="InterPro" id="IPR036736">
    <property type="entry name" value="ACP-like_sf"/>
</dbReference>
<gene>
    <name evidence="8" type="ORF">MUN89_11435</name>
</gene>
<dbReference type="InterPro" id="IPR016291">
    <property type="entry name" value="Isochorismatase"/>
</dbReference>
<dbReference type="PANTHER" id="PTHR43540">
    <property type="entry name" value="PEROXYUREIDOACRYLATE/UREIDOACRYLATE AMIDOHYDROLASE-RELATED"/>
    <property type="match status" value="1"/>
</dbReference>
<evidence type="ECO:0000256" key="6">
    <source>
        <dbReference type="SAM" id="MobiDB-lite"/>
    </source>
</evidence>
<name>A0ABY4EDR6_9BACI</name>
<dbReference type="PANTHER" id="PTHR43540:SF3">
    <property type="entry name" value="ENTEROBACTIN SYNTHASE COMPONENT B"/>
    <property type="match status" value="1"/>
</dbReference>
<dbReference type="InterPro" id="IPR036380">
    <property type="entry name" value="Isochorismatase-like_sf"/>
</dbReference>
<dbReference type="EMBL" id="CP095073">
    <property type="protein sequence ID" value="UOQ42593.1"/>
    <property type="molecule type" value="Genomic_DNA"/>
</dbReference>
<sequence>MGLPSIPSYSMPTASDLPENKVSWKADPKRSVLLIHDMQKYFLGAFNQHESPVKELIANIRRIRDVCKAKGIPVVYTAQPGNQKSEDRALLQDFWGEGLSEDPSETSIVDELAPDKEDTVLTKWRYSAFKRTNLKEMMESQQRDQLMICGVYAHIGCLLTAAEAFMDDIQAFFIADAIADFSRKDHETAVNYAASRCGFAAASTTVLEQLQSNGEVPISKKHDDRLSYKEVKEQVAEILETNPEKIDDEANLISMGLDSIRMMSLVEEWREMGADVDFMKLAETPTLVHWWSLLSASEVPS</sequence>
<evidence type="ECO:0000259" key="7">
    <source>
        <dbReference type="PROSITE" id="PS50075"/>
    </source>
</evidence>
<dbReference type="InterPro" id="IPR000868">
    <property type="entry name" value="Isochorismatase-like_dom"/>
</dbReference>
<dbReference type="Gene3D" id="3.40.50.850">
    <property type="entry name" value="Isochorismatase-like"/>
    <property type="match status" value="1"/>
</dbReference>
<evidence type="ECO:0000313" key="9">
    <source>
        <dbReference type="Proteomes" id="UP000831787"/>
    </source>
</evidence>
<feature type="region of interest" description="Disordered" evidence="6">
    <location>
        <begin position="1"/>
        <end position="21"/>
    </location>
</feature>
<dbReference type="PRINTS" id="PR01398">
    <property type="entry name" value="ISCHRISMTASE"/>
</dbReference>
<dbReference type="RefSeq" id="WP_244707828.1">
    <property type="nucleotide sequence ID" value="NZ_CP095073.1"/>
</dbReference>
<reference evidence="8 9" key="1">
    <citation type="submission" date="2022-04" db="EMBL/GenBank/DDBJ databases">
        <title>Halobacillus sp. isolated from saltern.</title>
        <authorList>
            <person name="Won M."/>
            <person name="Lee C.-M."/>
            <person name="Woen H.-Y."/>
            <person name="Kwon S.-W."/>
        </authorList>
    </citation>
    <scope>NUCLEOTIDE SEQUENCE [LARGE SCALE GENOMIC DNA]</scope>
    <source>
        <strain evidence="8 9">SSBR10-3</strain>
    </source>
</reference>
<dbReference type="PIRSF" id="PIRSF001111">
    <property type="entry name" value="Isochorismatase"/>
    <property type="match status" value="1"/>
</dbReference>
<dbReference type="InterPro" id="IPR050272">
    <property type="entry name" value="Isochorismatase-like_hydrls"/>
</dbReference>
<dbReference type="Gene3D" id="1.10.1200.10">
    <property type="entry name" value="ACP-like"/>
    <property type="match status" value="1"/>
</dbReference>
<dbReference type="Proteomes" id="UP000831787">
    <property type="component" value="Chromosome"/>
</dbReference>
<evidence type="ECO:0000256" key="1">
    <source>
        <dbReference type="ARBA" id="ARBA00004924"/>
    </source>
</evidence>
<feature type="domain" description="Carrier" evidence="7">
    <location>
        <begin position="222"/>
        <end position="298"/>
    </location>
</feature>
<evidence type="ECO:0000256" key="2">
    <source>
        <dbReference type="ARBA" id="ARBA00006336"/>
    </source>
</evidence>
<evidence type="ECO:0000256" key="5">
    <source>
        <dbReference type="ARBA" id="ARBA00048590"/>
    </source>
</evidence>
<dbReference type="Pfam" id="PF00857">
    <property type="entry name" value="Isochorismatase"/>
    <property type="match status" value="1"/>
</dbReference>
<comment type="pathway">
    <text evidence="1">Siderophore biosynthesis.</text>
</comment>
<organism evidence="8 9">
    <name type="scientific">Halobacillus salinarum</name>
    <dbReference type="NCBI Taxonomy" id="2932257"/>
    <lineage>
        <taxon>Bacteria</taxon>
        <taxon>Bacillati</taxon>
        <taxon>Bacillota</taxon>
        <taxon>Bacilli</taxon>
        <taxon>Bacillales</taxon>
        <taxon>Bacillaceae</taxon>
        <taxon>Halobacillus</taxon>
    </lineage>
</organism>
<comment type="catalytic activity">
    <reaction evidence="5">
        <text>isochorismate + H2O = (2S,3S)-2,3-dihydroxy-2,3-dihydrobenzoate + pyruvate</text>
        <dbReference type="Rhea" id="RHEA:11112"/>
        <dbReference type="ChEBI" id="CHEBI:15361"/>
        <dbReference type="ChEBI" id="CHEBI:15377"/>
        <dbReference type="ChEBI" id="CHEBI:29780"/>
        <dbReference type="ChEBI" id="CHEBI:58764"/>
        <dbReference type="EC" id="3.3.2.1"/>
    </reaction>
</comment>
<proteinExistence type="inferred from homology"/>
<dbReference type="SUPFAM" id="SSF47336">
    <property type="entry name" value="ACP-like"/>
    <property type="match status" value="1"/>
</dbReference>
<dbReference type="CDD" id="cd01013">
    <property type="entry name" value="isochorismatase"/>
    <property type="match status" value="1"/>
</dbReference>
<dbReference type="Pfam" id="PF00550">
    <property type="entry name" value="PP-binding"/>
    <property type="match status" value="1"/>
</dbReference>
<dbReference type="EC" id="3.3.2.1" evidence="3"/>
<protein>
    <recommendedName>
        <fullName evidence="3">isochorismatase</fullName>
        <ecNumber evidence="3">3.3.2.1</ecNumber>
    </recommendedName>
</protein>
<dbReference type="PROSITE" id="PS50075">
    <property type="entry name" value="CARRIER"/>
    <property type="match status" value="1"/>
</dbReference>
<dbReference type="SUPFAM" id="SSF52499">
    <property type="entry name" value="Isochorismatase-like hydrolases"/>
    <property type="match status" value="1"/>
</dbReference>
<accession>A0ABY4EDR6</accession>
<comment type="similarity">
    <text evidence="2">Belongs to the isochorismatase family.</text>
</comment>
<evidence type="ECO:0000256" key="3">
    <source>
        <dbReference type="ARBA" id="ARBA00012100"/>
    </source>
</evidence>
<keyword evidence="9" id="KW-1185">Reference proteome</keyword>
<dbReference type="InterPro" id="IPR009081">
    <property type="entry name" value="PP-bd_ACP"/>
</dbReference>
<evidence type="ECO:0000313" key="8">
    <source>
        <dbReference type="EMBL" id="UOQ42593.1"/>
    </source>
</evidence>